<feature type="chain" id="PRO_5045162746" evidence="1">
    <location>
        <begin position="16"/>
        <end position="182"/>
    </location>
</feature>
<name>A0ABR2ZRJ5_9AGAR</name>
<dbReference type="Proteomes" id="UP001437256">
    <property type="component" value="Unassembled WGS sequence"/>
</dbReference>
<comment type="caution">
    <text evidence="2">The sequence shown here is derived from an EMBL/GenBank/DDBJ whole genome shotgun (WGS) entry which is preliminary data.</text>
</comment>
<gene>
    <name evidence="2" type="ORF">AAF712_009341</name>
</gene>
<reference evidence="2 3" key="1">
    <citation type="submission" date="2024-05" db="EMBL/GenBank/DDBJ databases">
        <title>A draft genome resource for the thread blight pathogen Marasmius tenuissimus strain MS-2.</title>
        <authorList>
            <person name="Yulfo-Soto G.E."/>
            <person name="Baruah I.K."/>
            <person name="Amoako-Attah I."/>
            <person name="Bukari Y."/>
            <person name="Meinhardt L.W."/>
            <person name="Bailey B.A."/>
            <person name="Cohen S.P."/>
        </authorList>
    </citation>
    <scope>NUCLEOTIDE SEQUENCE [LARGE SCALE GENOMIC DNA]</scope>
    <source>
        <strain evidence="2 3">MS-2</strain>
    </source>
</reference>
<accession>A0ABR2ZRJ5</accession>
<evidence type="ECO:0000256" key="1">
    <source>
        <dbReference type="SAM" id="SignalP"/>
    </source>
</evidence>
<evidence type="ECO:0000313" key="3">
    <source>
        <dbReference type="Proteomes" id="UP001437256"/>
    </source>
</evidence>
<keyword evidence="1" id="KW-0732">Signal</keyword>
<feature type="signal peptide" evidence="1">
    <location>
        <begin position="1"/>
        <end position="15"/>
    </location>
</feature>
<proteinExistence type="predicted"/>
<organism evidence="2 3">
    <name type="scientific">Marasmius tenuissimus</name>
    <dbReference type="NCBI Taxonomy" id="585030"/>
    <lineage>
        <taxon>Eukaryota</taxon>
        <taxon>Fungi</taxon>
        <taxon>Dikarya</taxon>
        <taxon>Basidiomycota</taxon>
        <taxon>Agaricomycotina</taxon>
        <taxon>Agaricomycetes</taxon>
        <taxon>Agaricomycetidae</taxon>
        <taxon>Agaricales</taxon>
        <taxon>Marasmiineae</taxon>
        <taxon>Marasmiaceae</taxon>
        <taxon>Marasmius</taxon>
    </lineage>
</organism>
<dbReference type="EMBL" id="JBBXMP010000074">
    <property type="protein sequence ID" value="KAL0063784.1"/>
    <property type="molecule type" value="Genomic_DNA"/>
</dbReference>
<protein>
    <submittedName>
        <fullName evidence="2">Uncharacterized protein</fullName>
    </submittedName>
</protein>
<evidence type="ECO:0000313" key="2">
    <source>
        <dbReference type="EMBL" id="KAL0063784.1"/>
    </source>
</evidence>
<keyword evidence="3" id="KW-1185">Reference proteome</keyword>
<sequence>MFYWIFAILYQVARALSGIGSNWLGSSEVDENYHRGSGISGSVVPTSTIETEPTEFETQVFETGSSGASETAEINEDWTVDVESQGIETGSSRASETTDVNDDWADVTTDLDTNVATESQSLDDEMEITEEYQDFTGSPYHRPYIVLRGFPLRAVHPDSEIASFLRLRAAIRGFTISGKWNF</sequence>